<name>A0ABV6KNJ1_9BACI</name>
<protein>
    <submittedName>
        <fullName evidence="2">WG repeat-containing protein</fullName>
    </submittedName>
</protein>
<dbReference type="Gene3D" id="3.30.565.40">
    <property type="entry name" value="Fervidobacterium nodosum Rt17-B1 like"/>
    <property type="match status" value="1"/>
</dbReference>
<gene>
    <name evidence="2" type="ORF">ACFFHF_06205</name>
</gene>
<dbReference type="PANTHER" id="PTHR37841:SF1">
    <property type="entry name" value="DUF3298 DOMAIN-CONTAINING PROTEIN"/>
    <property type="match status" value="1"/>
</dbReference>
<comment type="caution">
    <text evidence="2">The sequence shown here is derived from an EMBL/GenBank/DDBJ whole genome shotgun (WGS) entry which is preliminary data.</text>
</comment>
<organism evidence="2 3">
    <name type="scientific">Robertmurraya beringensis</name>
    <dbReference type="NCBI Taxonomy" id="641660"/>
    <lineage>
        <taxon>Bacteria</taxon>
        <taxon>Bacillati</taxon>
        <taxon>Bacillota</taxon>
        <taxon>Bacilli</taxon>
        <taxon>Bacillales</taxon>
        <taxon>Bacillaceae</taxon>
        <taxon>Robertmurraya</taxon>
    </lineage>
</organism>
<accession>A0ABV6KNJ1</accession>
<evidence type="ECO:0000313" key="3">
    <source>
        <dbReference type="Proteomes" id="UP001589738"/>
    </source>
</evidence>
<dbReference type="PANTHER" id="PTHR37841">
    <property type="entry name" value="GLR2918 PROTEIN"/>
    <property type="match status" value="1"/>
</dbReference>
<evidence type="ECO:0000313" key="2">
    <source>
        <dbReference type="EMBL" id="MFC0474893.1"/>
    </source>
</evidence>
<proteinExistence type="predicted"/>
<evidence type="ECO:0000259" key="1">
    <source>
        <dbReference type="Pfam" id="PF11738"/>
    </source>
</evidence>
<dbReference type="Pfam" id="PF11738">
    <property type="entry name" value="DUF3298"/>
    <property type="match status" value="1"/>
</dbReference>
<keyword evidence="3" id="KW-1185">Reference proteome</keyword>
<dbReference type="InterPro" id="IPR032774">
    <property type="entry name" value="WG_beta_rep"/>
</dbReference>
<dbReference type="Proteomes" id="UP001589738">
    <property type="component" value="Unassembled WGS sequence"/>
</dbReference>
<sequence length="577" mass="66070">MENHRVVNELFPASIRTIDGIQWGYINNIGQFVIPPQYEEVNVFQPNGLAIVWLNGRAGIIDQNGKFVVRPIYHSIYPFFEGLAFVFEDEKGYSVINEKGEILNDKPYPFSYIGDFREQRAVIQEFVNRTEFLYGYLDSSGNIIIPPQYIYAHDFRDGKAIVGLKDGTSAIIGLDGEILTIYPFEQMGPLSEALISFRKTVRDKAGYVNEAGKVVIPPRFSYAGPFEKGRAIVNVSENYKNEYGFIDKTGAYILEPKYHDIQLLRGERASVAKAIDPEYPQAGTIFALADTTTGVFLTDFSYDSMNEFEGKYSSVTKGISSFFINKNGRRALNLPVIHGVGTLSLKDHLIQAFVDERYSYFNRYGHLIWAQNSILPLNGSLFIHEGKYRPTKDYLVYYPQIVGMTDKEAQSKVNQVLRETSRVKELPKNEPLYYSYSGDFNVQFYKKHLLVLELTGYEYPFGAAHGMPSKINIPIDLNTSRIYALKDLFKPDSNYVNVLSEVIRKQIQQQEDSYINEEDYKGIVENQPFYVTKEELVIYFKPYEIAAYALGFPEFKISYQDIKSVINETGAFWRSFQ</sequence>
<dbReference type="Gene3D" id="3.90.640.20">
    <property type="entry name" value="Heat-shock cognate protein, ATPase"/>
    <property type="match status" value="1"/>
</dbReference>
<dbReference type="EMBL" id="JBHLUU010000017">
    <property type="protein sequence ID" value="MFC0474893.1"/>
    <property type="molecule type" value="Genomic_DNA"/>
</dbReference>
<dbReference type="Pfam" id="PF14903">
    <property type="entry name" value="WG_beta_rep"/>
    <property type="match status" value="5"/>
</dbReference>
<feature type="domain" description="DUF3298" evidence="1">
    <location>
        <begin position="486"/>
        <end position="559"/>
    </location>
</feature>
<dbReference type="RefSeq" id="WP_160548223.1">
    <property type="nucleotide sequence ID" value="NZ_JBHLUU010000017.1"/>
</dbReference>
<dbReference type="InterPro" id="IPR021729">
    <property type="entry name" value="DUF3298"/>
</dbReference>
<dbReference type="InterPro" id="IPR037126">
    <property type="entry name" value="PdaC/RsiV-like_sf"/>
</dbReference>
<reference evidence="2 3" key="1">
    <citation type="submission" date="2024-09" db="EMBL/GenBank/DDBJ databases">
        <authorList>
            <person name="Sun Q."/>
            <person name="Mori K."/>
        </authorList>
    </citation>
    <scope>NUCLEOTIDE SEQUENCE [LARGE SCALE GENOMIC DNA]</scope>
    <source>
        <strain evidence="2 3">CGMCC 1.9126</strain>
    </source>
</reference>